<evidence type="ECO:0000313" key="3">
    <source>
        <dbReference type="EMBL" id="BBE32607.1"/>
    </source>
</evidence>
<dbReference type="AlphaFoldDB" id="A0AAD1FZ59"/>
<reference evidence="4 6" key="2">
    <citation type="submission" date="2018-10" db="EMBL/GenBank/DDBJ databases">
        <title>Genomic Encyclopedia of Type Strains, Phase IV (KMG-IV): sequencing the most valuable type-strain genomes for metagenomic binning, comparative biology and taxonomic classification.</title>
        <authorList>
            <person name="Goeker M."/>
        </authorList>
    </citation>
    <scope>NUCLEOTIDE SEQUENCE [LARGE SCALE GENOMIC DNA]</scope>
    <source>
        <strain evidence="4 6">DSM 19791</strain>
    </source>
</reference>
<dbReference type="EMBL" id="AP018711">
    <property type="protein sequence ID" value="BBE32607.1"/>
    <property type="molecule type" value="Genomic_DNA"/>
</dbReference>
<keyword evidence="1" id="KW-0732">Signal</keyword>
<dbReference type="EMBL" id="RBWX01000008">
    <property type="protein sequence ID" value="RKS88852.1"/>
    <property type="molecule type" value="Genomic_DNA"/>
</dbReference>
<feature type="domain" description="CHRD" evidence="2">
    <location>
        <begin position="20"/>
        <end position="138"/>
    </location>
</feature>
<dbReference type="Pfam" id="PF07452">
    <property type="entry name" value="CHRD"/>
    <property type="match status" value="1"/>
</dbReference>
<dbReference type="RefSeq" id="WP_121050647.1">
    <property type="nucleotide sequence ID" value="NZ_AP018711.1"/>
</dbReference>
<sequence length="138" mass="13705">MRTAFALLGAALVITPAAAAPVTMQIHLTGAEEVPGPGDADGKGTASVTLDAAKPEVCYTLDVSGIDTATMAHIHKGAKGVAGPPVVTLDAPAEGASKGCAKADADVVAALLAKPADYYVNVHNASHPKGALRGQLGR</sequence>
<protein>
    <submittedName>
        <fullName evidence="3">CHRD domain-containing protein</fullName>
    </submittedName>
</protein>
<organism evidence="3 5">
    <name type="scientific">Sphingosinicella microcystinivorans</name>
    <dbReference type="NCBI Taxonomy" id="335406"/>
    <lineage>
        <taxon>Bacteria</taxon>
        <taxon>Pseudomonadati</taxon>
        <taxon>Pseudomonadota</taxon>
        <taxon>Alphaproteobacteria</taxon>
        <taxon>Sphingomonadales</taxon>
        <taxon>Sphingosinicellaceae</taxon>
        <taxon>Sphingosinicella</taxon>
    </lineage>
</organism>
<keyword evidence="6" id="KW-1185">Reference proteome</keyword>
<feature type="chain" id="PRO_5041941203" evidence="1">
    <location>
        <begin position="20"/>
        <end position="138"/>
    </location>
</feature>
<name>A0AAD1FZ59_SPHMI</name>
<evidence type="ECO:0000313" key="5">
    <source>
        <dbReference type="Proteomes" id="UP000275727"/>
    </source>
</evidence>
<dbReference type="PROSITE" id="PS50933">
    <property type="entry name" value="CHRD"/>
    <property type="match status" value="1"/>
</dbReference>
<evidence type="ECO:0000313" key="6">
    <source>
        <dbReference type="Proteomes" id="UP000276029"/>
    </source>
</evidence>
<evidence type="ECO:0000259" key="2">
    <source>
        <dbReference type="PROSITE" id="PS50933"/>
    </source>
</evidence>
<accession>A0AAD1FZ59</accession>
<gene>
    <name evidence="4" type="ORF">DFR51_2063</name>
    <name evidence="3" type="ORF">SmB9_02650</name>
</gene>
<dbReference type="KEGG" id="smic:SmB9_02650"/>
<reference evidence="3 5" key="1">
    <citation type="submission" date="2018-06" db="EMBL/GenBank/DDBJ databases">
        <title>Complete Genome Sequence of the Microcystin-Degrading Bacterium Sphingosinicella microcystinivorans Strain B-9.</title>
        <authorList>
            <person name="Jin H."/>
            <person name="Nishizawa T."/>
            <person name="Guo Y."/>
            <person name="Nishizawa A."/>
            <person name="Park H."/>
            <person name="Kato H."/>
            <person name="Tsuji K."/>
            <person name="Harada K."/>
        </authorList>
    </citation>
    <scope>NUCLEOTIDE SEQUENCE [LARGE SCALE GENOMIC DNA]</scope>
    <source>
        <strain evidence="3 5">B9</strain>
    </source>
</reference>
<evidence type="ECO:0000256" key="1">
    <source>
        <dbReference type="SAM" id="SignalP"/>
    </source>
</evidence>
<dbReference type="Proteomes" id="UP000276029">
    <property type="component" value="Unassembled WGS sequence"/>
</dbReference>
<dbReference type="Proteomes" id="UP000275727">
    <property type="component" value="Chromosome"/>
</dbReference>
<feature type="signal peptide" evidence="1">
    <location>
        <begin position="1"/>
        <end position="19"/>
    </location>
</feature>
<dbReference type="SMART" id="SM00754">
    <property type="entry name" value="CHRD"/>
    <property type="match status" value="1"/>
</dbReference>
<proteinExistence type="predicted"/>
<evidence type="ECO:0000313" key="4">
    <source>
        <dbReference type="EMBL" id="RKS88852.1"/>
    </source>
</evidence>
<dbReference type="InterPro" id="IPR010895">
    <property type="entry name" value="CHRD"/>
</dbReference>